<evidence type="ECO:0000256" key="8">
    <source>
        <dbReference type="ARBA" id="ARBA00023012"/>
    </source>
</evidence>
<evidence type="ECO:0000256" key="7">
    <source>
        <dbReference type="ARBA" id="ARBA00022840"/>
    </source>
</evidence>
<dbReference type="Gene3D" id="1.10.287.130">
    <property type="match status" value="1"/>
</dbReference>
<accession>A0ABW4Z7R7</accession>
<name>A0ABW4Z7R7_9BACT</name>
<evidence type="ECO:0000259" key="10">
    <source>
        <dbReference type="PROSITE" id="PS50112"/>
    </source>
</evidence>
<dbReference type="SUPFAM" id="SSF47384">
    <property type="entry name" value="Homodimeric domain of signal transducing histidine kinase"/>
    <property type="match status" value="1"/>
</dbReference>
<proteinExistence type="predicted"/>
<feature type="domain" description="Histidine kinase" evidence="9">
    <location>
        <begin position="166"/>
        <end position="379"/>
    </location>
</feature>
<dbReference type="Gene3D" id="3.30.565.10">
    <property type="entry name" value="Histidine kinase-like ATPase, C-terminal domain"/>
    <property type="match status" value="1"/>
</dbReference>
<keyword evidence="4" id="KW-0808">Transferase</keyword>
<comment type="caution">
    <text evidence="11">The sequence shown here is derived from an EMBL/GenBank/DDBJ whole genome shotgun (WGS) entry which is preliminary data.</text>
</comment>
<keyword evidence="12" id="KW-1185">Reference proteome</keyword>
<dbReference type="CDD" id="cd00075">
    <property type="entry name" value="HATPase"/>
    <property type="match status" value="1"/>
</dbReference>
<feature type="domain" description="PAS" evidence="10">
    <location>
        <begin position="31"/>
        <end position="75"/>
    </location>
</feature>
<keyword evidence="3" id="KW-0597">Phosphoprotein</keyword>
<protein>
    <recommendedName>
        <fullName evidence="2">histidine kinase</fullName>
        <ecNumber evidence="2">2.7.13.3</ecNumber>
    </recommendedName>
</protein>
<dbReference type="SUPFAM" id="SSF55785">
    <property type="entry name" value="PYP-like sensor domain (PAS domain)"/>
    <property type="match status" value="1"/>
</dbReference>
<evidence type="ECO:0000256" key="4">
    <source>
        <dbReference type="ARBA" id="ARBA00022679"/>
    </source>
</evidence>
<dbReference type="Pfam" id="PF00512">
    <property type="entry name" value="HisKA"/>
    <property type="match status" value="1"/>
</dbReference>
<dbReference type="PANTHER" id="PTHR43065">
    <property type="entry name" value="SENSOR HISTIDINE KINASE"/>
    <property type="match status" value="1"/>
</dbReference>
<gene>
    <name evidence="11" type="ORF">ACFSW8_03475</name>
</gene>
<dbReference type="CDD" id="cd00130">
    <property type="entry name" value="PAS"/>
    <property type="match status" value="1"/>
</dbReference>
<dbReference type="InterPro" id="IPR036890">
    <property type="entry name" value="HATPase_C_sf"/>
</dbReference>
<organism evidence="11 12">
    <name type="scientific">Rubritalea tangerina</name>
    <dbReference type="NCBI Taxonomy" id="430798"/>
    <lineage>
        <taxon>Bacteria</taxon>
        <taxon>Pseudomonadati</taxon>
        <taxon>Verrucomicrobiota</taxon>
        <taxon>Verrucomicrobiia</taxon>
        <taxon>Verrucomicrobiales</taxon>
        <taxon>Rubritaleaceae</taxon>
        <taxon>Rubritalea</taxon>
    </lineage>
</organism>
<dbReference type="InterPro" id="IPR035965">
    <property type="entry name" value="PAS-like_dom_sf"/>
</dbReference>
<dbReference type="PRINTS" id="PR00344">
    <property type="entry name" value="BCTRLSENSOR"/>
</dbReference>
<keyword evidence="7" id="KW-0067">ATP-binding</keyword>
<dbReference type="InterPro" id="IPR005467">
    <property type="entry name" value="His_kinase_dom"/>
</dbReference>
<evidence type="ECO:0000256" key="3">
    <source>
        <dbReference type="ARBA" id="ARBA00022553"/>
    </source>
</evidence>
<dbReference type="PROSITE" id="PS50112">
    <property type="entry name" value="PAS"/>
    <property type="match status" value="1"/>
</dbReference>
<sequence>MKDGFLDKLITRLDRFSPSEVQNLVSRLVREKGFLENVFEALREGLFIISPDGIITFANQSAANFFGIDPQKSVGLHINTAIRGFDWSSIARPDKTTNRDLEVFYPENLILNFYLSPINNPIEENSEKGEHLGYVMLIRDVTKSKQEAEEILESEKLNALTLLAAGVAHEIGNPLNSLDIHLQLMRRKLKKLPAENAAEFSDLLDTAQNEIQRLDSILKQFLHAVRPTAPIREKCQLHEILRTTLSTLAAELEDRQAKVTLTLANNLPLLDLDADQIQQALYNLIRNAAQALPASGGNLWISTHSNDYEVTLRIKDDGSGISPEHMGSLYEPYRTTKSSGTGLGLIVVRRIMREHGGEIEIQSVINQGTSVTLHFPRQDKQLRLLPDSVPQHIIDIEH</sequence>
<keyword evidence="6 11" id="KW-0418">Kinase</keyword>
<dbReference type="RefSeq" id="WP_377090176.1">
    <property type="nucleotide sequence ID" value="NZ_JBHSJL010000014.1"/>
</dbReference>
<evidence type="ECO:0000313" key="11">
    <source>
        <dbReference type="EMBL" id="MFD2157955.1"/>
    </source>
</evidence>
<dbReference type="GO" id="GO:0016301">
    <property type="term" value="F:kinase activity"/>
    <property type="evidence" value="ECO:0007669"/>
    <property type="project" value="UniProtKB-KW"/>
</dbReference>
<dbReference type="InterPro" id="IPR003594">
    <property type="entry name" value="HATPase_dom"/>
</dbReference>
<dbReference type="InterPro" id="IPR003661">
    <property type="entry name" value="HisK_dim/P_dom"/>
</dbReference>
<evidence type="ECO:0000256" key="6">
    <source>
        <dbReference type="ARBA" id="ARBA00022777"/>
    </source>
</evidence>
<evidence type="ECO:0000313" key="12">
    <source>
        <dbReference type="Proteomes" id="UP001597389"/>
    </source>
</evidence>
<dbReference type="Pfam" id="PF02518">
    <property type="entry name" value="HATPase_c"/>
    <property type="match status" value="1"/>
</dbReference>
<dbReference type="InterPro" id="IPR036097">
    <property type="entry name" value="HisK_dim/P_sf"/>
</dbReference>
<evidence type="ECO:0000256" key="1">
    <source>
        <dbReference type="ARBA" id="ARBA00000085"/>
    </source>
</evidence>
<dbReference type="Gene3D" id="3.30.450.20">
    <property type="entry name" value="PAS domain"/>
    <property type="match status" value="1"/>
</dbReference>
<reference evidence="12" key="1">
    <citation type="journal article" date="2019" name="Int. J. Syst. Evol. Microbiol.">
        <title>The Global Catalogue of Microorganisms (GCM) 10K type strain sequencing project: providing services to taxonomists for standard genome sequencing and annotation.</title>
        <authorList>
            <consortium name="The Broad Institute Genomics Platform"/>
            <consortium name="The Broad Institute Genome Sequencing Center for Infectious Disease"/>
            <person name="Wu L."/>
            <person name="Ma J."/>
        </authorList>
    </citation>
    <scope>NUCLEOTIDE SEQUENCE [LARGE SCALE GENOMIC DNA]</scope>
    <source>
        <strain evidence="12">CCUG 57942</strain>
    </source>
</reference>
<keyword evidence="5" id="KW-0547">Nucleotide-binding</keyword>
<keyword evidence="8" id="KW-0902">Two-component regulatory system</keyword>
<evidence type="ECO:0000259" key="9">
    <source>
        <dbReference type="PROSITE" id="PS50109"/>
    </source>
</evidence>
<dbReference type="CDD" id="cd00082">
    <property type="entry name" value="HisKA"/>
    <property type="match status" value="1"/>
</dbReference>
<dbReference type="EMBL" id="JBHUJB010000015">
    <property type="protein sequence ID" value="MFD2157955.1"/>
    <property type="molecule type" value="Genomic_DNA"/>
</dbReference>
<comment type="catalytic activity">
    <reaction evidence="1">
        <text>ATP + protein L-histidine = ADP + protein N-phospho-L-histidine.</text>
        <dbReference type="EC" id="2.7.13.3"/>
    </reaction>
</comment>
<evidence type="ECO:0000256" key="5">
    <source>
        <dbReference type="ARBA" id="ARBA00022741"/>
    </source>
</evidence>
<dbReference type="SMART" id="SM00387">
    <property type="entry name" value="HATPase_c"/>
    <property type="match status" value="1"/>
</dbReference>
<dbReference type="Proteomes" id="UP001597389">
    <property type="component" value="Unassembled WGS sequence"/>
</dbReference>
<dbReference type="NCBIfam" id="TIGR00229">
    <property type="entry name" value="sensory_box"/>
    <property type="match status" value="1"/>
</dbReference>
<dbReference type="SUPFAM" id="SSF55874">
    <property type="entry name" value="ATPase domain of HSP90 chaperone/DNA topoisomerase II/histidine kinase"/>
    <property type="match status" value="1"/>
</dbReference>
<dbReference type="PROSITE" id="PS50109">
    <property type="entry name" value="HIS_KIN"/>
    <property type="match status" value="1"/>
</dbReference>
<evidence type="ECO:0000256" key="2">
    <source>
        <dbReference type="ARBA" id="ARBA00012438"/>
    </source>
</evidence>
<dbReference type="Pfam" id="PF13188">
    <property type="entry name" value="PAS_8"/>
    <property type="match status" value="1"/>
</dbReference>
<dbReference type="EC" id="2.7.13.3" evidence="2"/>
<dbReference type="SMART" id="SM00091">
    <property type="entry name" value="PAS"/>
    <property type="match status" value="1"/>
</dbReference>
<dbReference type="InterPro" id="IPR004358">
    <property type="entry name" value="Sig_transdc_His_kin-like_C"/>
</dbReference>
<dbReference type="SMART" id="SM00388">
    <property type="entry name" value="HisKA"/>
    <property type="match status" value="1"/>
</dbReference>
<dbReference type="InterPro" id="IPR000014">
    <property type="entry name" value="PAS"/>
</dbReference>
<dbReference type="PANTHER" id="PTHR43065:SF10">
    <property type="entry name" value="PEROXIDE STRESS-ACTIVATED HISTIDINE KINASE MAK3"/>
    <property type="match status" value="1"/>
</dbReference>